<name>A0A0E9U6G2_ANGAN</name>
<feature type="region of interest" description="Disordered" evidence="1">
    <location>
        <begin position="1"/>
        <end position="21"/>
    </location>
</feature>
<dbReference type="AlphaFoldDB" id="A0A0E9U6G2"/>
<organism evidence="2">
    <name type="scientific">Anguilla anguilla</name>
    <name type="common">European freshwater eel</name>
    <name type="synonym">Muraena anguilla</name>
    <dbReference type="NCBI Taxonomy" id="7936"/>
    <lineage>
        <taxon>Eukaryota</taxon>
        <taxon>Metazoa</taxon>
        <taxon>Chordata</taxon>
        <taxon>Craniata</taxon>
        <taxon>Vertebrata</taxon>
        <taxon>Euteleostomi</taxon>
        <taxon>Actinopterygii</taxon>
        <taxon>Neopterygii</taxon>
        <taxon>Teleostei</taxon>
        <taxon>Anguilliformes</taxon>
        <taxon>Anguillidae</taxon>
        <taxon>Anguilla</taxon>
    </lineage>
</organism>
<sequence>MFSRGRRYYPLSTPASAEMTS</sequence>
<evidence type="ECO:0000256" key="1">
    <source>
        <dbReference type="SAM" id="MobiDB-lite"/>
    </source>
</evidence>
<accession>A0A0E9U6G2</accession>
<evidence type="ECO:0000313" key="2">
    <source>
        <dbReference type="EMBL" id="JAH61312.1"/>
    </source>
</evidence>
<protein>
    <submittedName>
        <fullName evidence="2">Uncharacterized protein</fullName>
    </submittedName>
</protein>
<reference evidence="2" key="2">
    <citation type="journal article" date="2015" name="Fish Shellfish Immunol.">
        <title>Early steps in the European eel (Anguilla anguilla)-Vibrio vulnificus interaction in the gills: Role of the RtxA13 toxin.</title>
        <authorList>
            <person name="Callol A."/>
            <person name="Pajuelo D."/>
            <person name="Ebbesson L."/>
            <person name="Teles M."/>
            <person name="MacKenzie S."/>
            <person name="Amaro C."/>
        </authorList>
    </citation>
    <scope>NUCLEOTIDE SEQUENCE</scope>
</reference>
<reference evidence="2" key="1">
    <citation type="submission" date="2014-11" db="EMBL/GenBank/DDBJ databases">
        <authorList>
            <person name="Amaro Gonzalez C."/>
        </authorList>
    </citation>
    <scope>NUCLEOTIDE SEQUENCE</scope>
</reference>
<proteinExistence type="predicted"/>
<dbReference type="EMBL" id="GBXM01047265">
    <property type="protein sequence ID" value="JAH61312.1"/>
    <property type="molecule type" value="Transcribed_RNA"/>
</dbReference>